<dbReference type="SMART" id="SM00283">
    <property type="entry name" value="MA"/>
    <property type="match status" value="1"/>
</dbReference>
<dbReference type="Pfam" id="PF00015">
    <property type="entry name" value="MCPsignal"/>
    <property type="match status" value="1"/>
</dbReference>
<dbReference type="AlphaFoldDB" id="A0A0G3G0N9"/>
<evidence type="ECO:0000256" key="2">
    <source>
        <dbReference type="ARBA" id="ARBA00022475"/>
    </source>
</evidence>
<evidence type="ECO:0000256" key="9">
    <source>
        <dbReference type="ARBA" id="ARBA00029447"/>
    </source>
</evidence>
<dbReference type="GO" id="GO:0005886">
    <property type="term" value="C:plasma membrane"/>
    <property type="evidence" value="ECO:0007669"/>
    <property type="project" value="UniProtKB-SubCell"/>
</dbReference>
<evidence type="ECO:0000313" key="13">
    <source>
        <dbReference type="EMBL" id="AKJ93954.1"/>
    </source>
</evidence>
<dbReference type="PANTHER" id="PTHR32089:SF39">
    <property type="entry name" value="METHYL-ACCEPTING CHEMOTAXIS PROTEIN HLYB"/>
    <property type="match status" value="1"/>
</dbReference>
<evidence type="ECO:0000313" key="14">
    <source>
        <dbReference type="Proteomes" id="UP000064201"/>
    </source>
</evidence>
<dbReference type="PANTHER" id="PTHR32089">
    <property type="entry name" value="METHYL-ACCEPTING CHEMOTAXIS PROTEIN MCPB"/>
    <property type="match status" value="1"/>
</dbReference>
<dbReference type="SUPFAM" id="SSF58104">
    <property type="entry name" value="Methyl-accepting chemotaxis protein (MCP) signaling domain"/>
    <property type="match status" value="1"/>
</dbReference>
<evidence type="ECO:0000256" key="3">
    <source>
        <dbReference type="ARBA" id="ARBA00022481"/>
    </source>
</evidence>
<dbReference type="PATRIC" id="fig|106634.4.peg.124"/>
<evidence type="ECO:0000256" key="5">
    <source>
        <dbReference type="ARBA" id="ARBA00022692"/>
    </source>
</evidence>
<sequence>MDDRMQWLTRDSAQKALALVLTALLLLAAIIAGFSAAWWQALAAAILAGLAALLALGIQQRGPTTADTVSDERATPGQPTGGSELSDELDQAMDFELGQLSAEIGRQRGLIAEAVKELGTSFNEMHEIAGRQTELMTSDVTEDGDDEGMTHAEVIIELTRKSDQTLQMFIDTLVQISRQSVESAHHMEDMSQHMDGVFKLLDSAGAIAGQTNLLALNASIEAARAGEAGRGFSVVADEVRSLSQRSATFHDDIRKQIDQARESISKVHGTVHDMASRDMSESMGEKERITHLFEYARRATDELDERIREEAELSERMNQAVALAVRSLQFEDIARQSLGTAEEAVTHLQELQGILHEARSTEDARAMAQRVREWRDRRQENYHRAVDQQNMGTGEVELF</sequence>
<evidence type="ECO:0000256" key="6">
    <source>
        <dbReference type="ARBA" id="ARBA00022989"/>
    </source>
</evidence>
<keyword evidence="5" id="KW-0812">Transmembrane</keyword>
<proteinExistence type="inferred from homology"/>
<evidence type="ECO:0000256" key="4">
    <source>
        <dbReference type="ARBA" id="ARBA00022500"/>
    </source>
</evidence>
<keyword evidence="8 10" id="KW-0807">Transducer</keyword>
<accession>A0A0G3G0N9</accession>
<dbReference type="EMBL" id="CP011367">
    <property type="protein sequence ID" value="AKJ93954.1"/>
    <property type="molecule type" value="Genomic_DNA"/>
</dbReference>
<dbReference type="InterPro" id="IPR004089">
    <property type="entry name" value="MCPsignal_dom"/>
</dbReference>
<evidence type="ECO:0000256" key="11">
    <source>
        <dbReference type="SAM" id="MobiDB-lite"/>
    </source>
</evidence>
<feature type="domain" description="Methyl-accepting transducer" evidence="12">
    <location>
        <begin position="159"/>
        <end position="352"/>
    </location>
</feature>
<dbReference type="KEGG" id="tvr:TVD_00610"/>
<comment type="subcellular location">
    <subcellularLocation>
        <location evidence="1">Cell membrane</location>
        <topology evidence="1">Multi-pass membrane protein</topology>
    </subcellularLocation>
</comment>
<evidence type="ECO:0000256" key="8">
    <source>
        <dbReference type="ARBA" id="ARBA00023224"/>
    </source>
</evidence>
<dbReference type="OrthoDB" id="5573670at2"/>
<dbReference type="GO" id="GO:0006935">
    <property type="term" value="P:chemotaxis"/>
    <property type="evidence" value="ECO:0007669"/>
    <property type="project" value="UniProtKB-KW"/>
</dbReference>
<dbReference type="GO" id="GO:0004888">
    <property type="term" value="F:transmembrane signaling receptor activity"/>
    <property type="evidence" value="ECO:0007669"/>
    <property type="project" value="InterPro"/>
</dbReference>
<gene>
    <name evidence="13" type="ORF">TVD_00610</name>
</gene>
<name>A0A0G3G0N9_9GAMM</name>
<keyword evidence="3" id="KW-0488">Methylation</keyword>
<organism evidence="13 14">
    <name type="scientific">Thioalkalivibrio versutus</name>
    <dbReference type="NCBI Taxonomy" id="106634"/>
    <lineage>
        <taxon>Bacteria</taxon>
        <taxon>Pseudomonadati</taxon>
        <taxon>Pseudomonadota</taxon>
        <taxon>Gammaproteobacteria</taxon>
        <taxon>Chromatiales</taxon>
        <taxon>Ectothiorhodospiraceae</taxon>
        <taxon>Thioalkalivibrio</taxon>
    </lineage>
</organism>
<evidence type="ECO:0000259" key="12">
    <source>
        <dbReference type="PROSITE" id="PS50111"/>
    </source>
</evidence>
<keyword evidence="7" id="KW-0472">Membrane</keyword>
<comment type="similarity">
    <text evidence="9">Belongs to the methyl-accepting chemotaxis (MCP) protein family.</text>
</comment>
<evidence type="ECO:0000256" key="1">
    <source>
        <dbReference type="ARBA" id="ARBA00004651"/>
    </source>
</evidence>
<reference evidence="13 14" key="1">
    <citation type="submission" date="2015-04" db="EMBL/GenBank/DDBJ databases">
        <title>Complete Sequence for the Genome of the Thioalkalivibrio versutus D301.</title>
        <authorList>
            <person name="Mu T."/>
            <person name="Zhou J."/>
            <person name="Xu X."/>
        </authorList>
    </citation>
    <scope>NUCLEOTIDE SEQUENCE [LARGE SCALE GENOMIC DNA]</scope>
    <source>
        <strain evidence="13 14">D301</strain>
    </source>
</reference>
<keyword evidence="6" id="KW-1133">Transmembrane helix</keyword>
<keyword evidence="14" id="KW-1185">Reference proteome</keyword>
<feature type="region of interest" description="Disordered" evidence="11">
    <location>
        <begin position="64"/>
        <end position="86"/>
    </location>
</feature>
<dbReference type="GO" id="GO:0007165">
    <property type="term" value="P:signal transduction"/>
    <property type="evidence" value="ECO:0007669"/>
    <property type="project" value="UniProtKB-KW"/>
</dbReference>
<dbReference type="Proteomes" id="UP000064201">
    <property type="component" value="Chromosome"/>
</dbReference>
<dbReference type="STRING" id="106634.TVD_00610"/>
<dbReference type="InterPro" id="IPR004090">
    <property type="entry name" value="Chemotax_Me-accpt_rcpt"/>
</dbReference>
<dbReference type="PRINTS" id="PR00260">
    <property type="entry name" value="CHEMTRNSDUCR"/>
</dbReference>
<keyword evidence="2" id="KW-1003">Cell membrane</keyword>
<evidence type="ECO:0000256" key="7">
    <source>
        <dbReference type="ARBA" id="ARBA00023136"/>
    </source>
</evidence>
<dbReference type="RefSeq" id="WP_047250530.1">
    <property type="nucleotide sequence ID" value="NZ_CP011367.1"/>
</dbReference>
<evidence type="ECO:0000256" key="10">
    <source>
        <dbReference type="PROSITE-ProRule" id="PRU00284"/>
    </source>
</evidence>
<protein>
    <recommendedName>
        <fullName evidence="12">Methyl-accepting transducer domain-containing protein</fullName>
    </recommendedName>
</protein>
<dbReference type="Gene3D" id="1.10.287.950">
    <property type="entry name" value="Methyl-accepting chemotaxis protein"/>
    <property type="match status" value="1"/>
</dbReference>
<dbReference type="PROSITE" id="PS50111">
    <property type="entry name" value="CHEMOTAXIS_TRANSDUC_2"/>
    <property type="match status" value="1"/>
</dbReference>
<keyword evidence="4" id="KW-0145">Chemotaxis</keyword>